<keyword evidence="1" id="KW-0812">Transmembrane</keyword>
<keyword evidence="3" id="KW-1185">Reference proteome</keyword>
<comment type="caution">
    <text evidence="2">The sequence shown here is derived from an EMBL/GenBank/DDBJ whole genome shotgun (WGS) entry which is preliminary data.</text>
</comment>
<dbReference type="OrthoDB" id="9811610at2"/>
<dbReference type="PANTHER" id="PTHR36443:SF1">
    <property type="entry name" value="BSR5223 PROTEIN"/>
    <property type="match status" value="1"/>
</dbReference>
<feature type="transmembrane region" description="Helical" evidence="1">
    <location>
        <begin position="47"/>
        <end position="68"/>
    </location>
</feature>
<dbReference type="InterPro" id="IPR021320">
    <property type="entry name" value="DUF2905"/>
</dbReference>
<dbReference type="AlphaFoldDB" id="A0A3M7TSX4"/>
<dbReference type="PANTHER" id="PTHR36443">
    <property type="entry name" value="BSR5223 PROTEIN"/>
    <property type="match status" value="1"/>
</dbReference>
<evidence type="ECO:0000256" key="1">
    <source>
        <dbReference type="SAM" id="Phobius"/>
    </source>
</evidence>
<reference evidence="2 3" key="1">
    <citation type="submission" date="2018-10" db="EMBL/GenBank/DDBJ databases">
        <title>Bacillus Keqinensis sp. nov., a moderately halophilic bacterium isolated from a saline-alkaline lake.</title>
        <authorList>
            <person name="Wang H."/>
        </authorList>
    </citation>
    <scope>NUCLEOTIDE SEQUENCE [LARGE SCALE GENOMIC DNA]</scope>
    <source>
        <strain evidence="2 3">KQ-3</strain>
    </source>
</reference>
<evidence type="ECO:0000313" key="3">
    <source>
        <dbReference type="Proteomes" id="UP000278746"/>
    </source>
</evidence>
<organism evidence="2 3">
    <name type="scientific">Alteribacter keqinensis</name>
    <dbReference type="NCBI Taxonomy" id="2483800"/>
    <lineage>
        <taxon>Bacteria</taxon>
        <taxon>Bacillati</taxon>
        <taxon>Bacillota</taxon>
        <taxon>Bacilli</taxon>
        <taxon>Bacillales</taxon>
        <taxon>Bacillaceae</taxon>
        <taxon>Alteribacter</taxon>
    </lineage>
</organism>
<dbReference type="RefSeq" id="WP_122896265.1">
    <property type="nucleotide sequence ID" value="NZ_RHIB01000001.1"/>
</dbReference>
<gene>
    <name evidence="2" type="ORF">EBO34_01880</name>
</gene>
<keyword evidence="1" id="KW-1133">Transmembrane helix</keyword>
<name>A0A3M7TSX4_9BACI</name>
<dbReference type="EMBL" id="RHIB01000001">
    <property type="protein sequence ID" value="RNA68740.1"/>
    <property type="molecule type" value="Genomic_DNA"/>
</dbReference>
<accession>A0A3M7TSX4</accession>
<dbReference type="Proteomes" id="UP000278746">
    <property type="component" value="Unassembled WGS sequence"/>
</dbReference>
<protein>
    <submittedName>
        <fullName evidence="2">DUF2905 domain-containing protein</fullName>
    </submittedName>
</protein>
<evidence type="ECO:0000313" key="2">
    <source>
        <dbReference type="EMBL" id="RNA68740.1"/>
    </source>
</evidence>
<sequence>MISIPKLLITLGAVLIIAGLIWQVGGRFVNLGKLPGDILFTRGNTTVYFPIVTSIVISIVLSLIFYFIGRMR</sequence>
<dbReference type="Pfam" id="PF11146">
    <property type="entry name" value="DUF2905"/>
    <property type="match status" value="1"/>
</dbReference>
<keyword evidence="1" id="KW-0472">Membrane</keyword>
<proteinExistence type="predicted"/>